<keyword evidence="6" id="KW-1185">Reference proteome</keyword>
<dbReference type="PANTHER" id="PTHR22604">
    <property type="entry name" value="OXIDOREDUCTASES"/>
    <property type="match status" value="1"/>
</dbReference>
<evidence type="ECO:0000259" key="4">
    <source>
        <dbReference type="Pfam" id="PF22725"/>
    </source>
</evidence>
<dbReference type="InterPro" id="IPR036291">
    <property type="entry name" value="NAD(P)-bd_dom_sf"/>
</dbReference>
<evidence type="ECO:0000313" key="5">
    <source>
        <dbReference type="EMBL" id="OZG55519.1"/>
    </source>
</evidence>
<dbReference type="Pfam" id="PF22725">
    <property type="entry name" value="GFO_IDH_MocA_C3"/>
    <property type="match status" value="1"/>
</dbReference>
<dbReference type="Gene3D" id="3.40.50.720">
    <property type="entry name" value="NAD(P)-binding Rossmann-like Domain"/>
    <property type="match status" value="1"/>
</dbReference>
<dbReference type="RefSeq" id="WP_094665312.1">
    <property type="nucleotide sequence ID" value="NZ_MWWV01000019.1"/>
</dbReference>
<organism evidence="5 6">
    <name type="scientific">Bifidobacterium tissieri</name>
    <dbReference type="NCBI Taxonomy" id="1630162"/>
    <lineage>
        <taxon>Bacteria</taxon>
        <taxon>Bacillati</taxon>
        <taxon>Actinomycetota</taxon>
        <taxon>Actinomycetes</taxon>
        <taxon>Bifidobacteriales</taxon>
        <taxon>Bifidobacteriaceae</taxon>
        <taxon>Bifidobacterium</taxon>
    </lineage>
</organism>
<keyword evidence="2" id="KW-0560">Oxidoreductase</keyword>
<dbReference type="GO" id="GO:0016491">
    <property type="term" value="F:oxidoreductase activity"/>
    <property type="evidence" value="ECO:0007669"/>
    <property type="project" value="UniProtKB-KW"/>
</dbReference>
<dbReference type="AlphaFoldDB" id="A0A261F8P3"/>
<dbReference type="InterPro" id="IPR050984">
    <property type="entry name" value="Gfo/Idh/MocA_domain"/>
</dbReference>
<name>A0A261F8P3_9BIFI</name>
<dbReference type="Proteomes" id="UP000216444">
    <property type="component" value="Unassembled WGS sequence"/>
</dbReference>
<dbReference type="SUPFAM" id="SSF51735">
    <property type="entry name" value="NAD(P)-binding Rossmann-fold domains"/>
    <property type="match status" value="1"/>
</dbReference>
<accession>A0A261F8P3</accession>
<dbReference type="GO" id="GO:0000166">
    <property type="term" value="F:nucleotide binding"/>
    <property type="evidence" value="ECO:0007669"/>
    <property type="project" value="InterPro"/>
</dbReference>
<dbReference type="SUPFAM" id="SSF55347">
    <property type="entry name" value="Glyceraldehyde-3-phosphate dehydrogenase-like, C-terminal domain"/>
    <property type="match status" value="1"/>
</dbReference>
<evidence type="ECO:0000313" key="6">
    <source>
        <dbReference type="Proteomes" id="UP000216444"/>
    </source>
</evidence>
<evidence type="ECO:0000256" key="1">
    <source>
        <dbReference type="ARBA" id="ARBA00010928"/>
    </source>
</evidence>
<dbReference type="Gene3D" id="3.30.360.10">
    <property type="entry name" value="Dihydrodipicolinate Reductase, domain 2"/>
    <property type="match status" value="1"/>
</dbReference>
<feature type="domain" description="GFO/IDH/MocA-like oxidoreductase" evidence="4">
    <location>
        <begin position="152"/>
        <end position="262"/>
    </location>
</feature>
<proteinExistence type="inferred from homology"/>
<dbReference type="InterPro" id="IPR055170">
    <property type="entry name" value="GFO_IDH_MocA-like_dom"/>
</dbReference>
<dbReference type="InterPro" id="IPR000683">
    <property type="entry name" value="Gfo/Idh/MocA-like_OxRdtase_N"/>
</dbReference>
<dbReference type="Pfam" id="PF01408">
    <property type="entry name" value="GFO_IDH_MocA"/>
    <property type="match status" value="1"/>
</dbReference>
<protein>
    <submittedName>
        <fullName evidence="5">Oxidoreductase</fullName>
    </submittedName>
</protein>
<dbReference type="EMBL" id="MWWV01000019">
    <property type="protein sequence ID" value="OZG55519.1"/>
    <property type="molecule type" value="Genomic_DNA"/>
</dbReference>
<evidence type="ECO:0000259" key="3">
    <source>
        <dbReference type="Pfam" id="PF01408"/>
    </source>
</evidence>
<reference evidence="5 6" key="1">
    <citation type="journal article" date="2017" name="BMC Genomics">
        <title>Comparative genomic and phylogenomic analyses of the Bifidobacteriaceae family.</title>
        <authorList>
            <person name="Lugli G.A."/>
            <person name="Milani C."/>
            <person name="Turroni F."/>
            <person name="Duranti S."/>
            <person name="Mancabelli L."/>
            <person name="Mangifesta M."/>
            <person name="Ferrario C."/>
            <person name="Modesto M."/>
            <person name="Mattarelli P."/>
            <person name="Jiri K."/>
            <person name="van Sinderen D."/>
            <person name="Ventura M."/>
        </authorList>
    </citation>
    <scope>NUCLEOTIDE SEQUENCE [LARGE SCALE GENOMIC DNA]</scope>
    <source>
        <strain evidence="5 6">DSM 100201</strain>
    </source>
</reference>
<comment type="caution">
    <text evidence="5">The sequence shown here is derived from an EMBL/GenBank/DDBJ whole genome shotgun (WGS) entry which is preliminary data.</text>
</comment>
<feature type="domain" description="Gfo/Idh/MocA-like oxidoreductase N-terminal" evidence="3">
    <location>
        <begin position="12"/>
        <end position="136"/>
    </location>
</feature>
<dbReference type="PANTHER" id="PTHR22604:SF105">
    <property type="entry name" value="TRANS-1,2-DIHYDROBENZENE-1,2-DIOL DEHYDROGENASE"/>
    <property type="match status" value="1"/>
</dbReference>
<gene>
    <name evidence="5" type="ORF">BTIS_2096</name>
</gene>
<evidence type="ECO:0000256" key="2">
    <source>
        <dbReference type="ARBA" id="ARBA00023002"/>
    </source>
</evidence>
<comment type="similarity">
    <text evidence="1">Belongs to the Gfo/Idh/MocA family.</text>
</comment>
<dbReference type="PROSITE" id="PS51257">
    <property type="entry name" value="PROKAR_LIPOPROTEIN"/>
    <property type="match status" value="1"/>
</dbReference>
<sequence length="351" mass="38714">MSERNGTHSGTVNVAILGCGRIARHMAQTLRGMSQDDRYADLIRPYAVATRSDEARAREFADQYGFPHAYGSYADMLADPEIDLVYIATPHALHADQAIACMTAGKNVLVEKSFTANERQAQRVLDVARETGLLCTEAIWTRYMPSRQLILDAIESGAIGTPRQVYANLSYPVSAKARMVDPAMAGGALLDVGVYPINFIAMAFPDARIQRTISSCTLTDRGVDEQFSATFWLDNGVSATIDSSMVSVGSRQGVIQGDNGYLIVENINNPERIDVFDKDHRSVNTIDVPEQITGYEYQVVSAAHAILEGRGECTEMPHTETLRIMRIMDSLREQWGEVYPFEREMASGTEG</sequence>